<evidence type="ECO:0000256" key="1">
    <source>
        <dbReference type="SAM" id="Phobius"/>
    </source>
</evidence>
<proteinExistence type="predicted"/>
<gene>
    <name evidence="2" type="ORF">PITCH_A1920037</name>
</gene>
<sequence>MEHKAIGRLSNILVHLLWFSAMSLCLISCGHAPFYSISLQYVPQQDVIDNDIAPVNAIFAVAGFQDNRSWSNKALVGKRLMSGGSEVDVTSQFEDANHAVVSAIKEYLKRLGYTVREDIADWDLDSDSFPADCGEFIIGGSIEELGVVCRSSLFQEKYEARVKLNIVFGDVRQKKILYRSTIEGSSELKHISFSAERVQQELNNALSAVVEKILDLEMINQAL</sequence>
<organism evidence="2">
    <name type="scientific">uncultured Desulfobacterium sp</name>
    <dbReference type="NCBI Taxonomy" id="201089"/>
    <lineage>
        <taxon>Bacteria</taxon>
        <taxon>Pseudomonadati</taxon>
        <taxon>Thermodesulfobacteriota</taxon>
        <taxon>Desulfobacteria</taxon>
        <taxon>Desulfobacterales</taxon>
        <taxon>Desulfobacteriaceae</taxon>
        <taxon>Desulfobacterium</taxon>
        <taxon>environmental samples</taxon>
    </lineage>
</organism>
<dbReference type="EMBL" id="OJIN01000104">
    <property type="protein sequence ID" value="SPD73698.1"/>
    <property type="molecule type" value="Genomic_DNA"/>
</dbReference>
<name>A0A445MW55_9BACT</name>
<dbReference type="AlphaFoldDB" id="A0A445MW55"/>
<keyword evidence="1" id="KW-0812">Transmembrane</keyword>
<evidence type="ECO:0000313" key="2">
    <source>
        <dbReference type="EMBL" id="SPD73698.1"/>
    </source>
</evidence>
<keyword evidence="1" id="KW-0472">Membrane</keyword>
<accession>A0A445MW55</accession>
<evidence type="ECO:0008006" key="3">
    <source>
        <dbReference type="Google" id="ProtNLM"/>
    </source>
</evidence>
<feature type="transmembrane region" description="Helical" evidence="1">
    <location>
        <begin position="12"/>
        <end position="35"/>
    </location>
</feature>
<protein>
    <recommendedName>
        <fullName evidence="3">Lipoprotein</fullName>
    </recommendedName>
</protein>
<keyword evidence="1" id="KW-1133">Transmembrane helix</keyword>
<reference evidence="2" key="1">
    <citation type="submission" date="2018-01" db="EMBL/GenBank/DDBJ databases">
        <authorList>
            <person name="Regsiter A."/>
            <person name="William W."/>
        </authorList>
    </citation>
    <scope>NUCLEOTIDE SEQUENCE</scope>
    <source>
        <strain evidence="2">TRIP AH-1</strain>
    </source>
</reference>